<keyword evidence="2" id="KW-1185">Reference proteome</keyword>
<sequence length="186" mass="20944">MADGLNLARAMRVAEIMNDYRNIQNFMAAIRASPSAEEYNEEGYLVLRRCVAEAQALLAQPFQTLNTGRGDEEHDKMHLRRYRSIIVDAAMRRFRAQKIYLRATAALRWVNSRAAVLQGQKPHAGHAPALQQIRNVFRAELASITDQRVELSLRSADSAAGKWLQEDPSLQHIQRMAGVVCSSNGR</sequence>
<reference evidence="1 2" key="1">
    <citation type="submission" date="2017-03" db="EMBL/GenBank/DDBJ databases">
        <title>Genomes of endolithic fungi from Antarctica.</title>
        <authorList>
            <person name="Coleine C."/>
            <person name="Masonjones S."/>
            <person name="Stajich J.E."/>
        </authorList>
    </citation>
    <scope>NUCLEOTIDE SEQUENCE [LARGE SCALE GENOMIC DNA]</scope>
    <source>
        <strain evidence="1 2">CCFEE 5184</strain>
    </source>
</reference>
<dbReference type="AlphaFoldDB" id="A0A4U0WMB3"/>
<dbReference type="EMBL" id="NAJQ01000888">
    <property type="protein sequence ID" value="TKA63957.1"/>
    <property type="molecule type" value="Genomic_DNA"/>
</dbReference>
<evidence type="ECO:0000313" key="1">
    <source>
        <dbReference type="EMBL" id="TKA63957.1"/>
    </source>
</evidence>
<name>A0A4U0WMB3_9PEZI</name>
<comment type="caution">
    <text evidence="1">The sequence shown here is derived from an EMBL/GenBank/DDBJ whole genome shotgun (WGS) entry which is preliminary data.</text>
</comment>
<protein>
    <submittedName>
        <fullName evidence="1">Uncharacterized protein</fullName>
    </submittedName>
</protein>
<organism evidence="1 2">
    <name type="scientific">Friedmanniomyces simplex</name>
    <dbReference type="NCBI Taxonomy" id="329884"/>
    <lineage>
        <taxon>Eukaryota</taxon>
        <taxon>Fungi</taxon>
        <taxon>Dikarya</taxon>
        <taxon>Ascomycota</taxon>
        <taxon>Pezizomycotina</taxon>
        <taxon>Dothideomycetes</taxon>
        <taxon>Dothideomycetidae</taxon>
        <taxon>Mycosphaerellales</taxon>
        <taxon>Teratosphaeriaceae</taxon>
        <taxon>Friedmanniomyces</taxon>
    </lineage>
</organism>
<dbReference type="OrthoDB" id="4510061at2759"/>
<gene>
    <name evidence="1" type="ORF">B0A55_09505</name>
</gene>
<proteinExistence type="predicted"/>
<dbReference type="Proteomes" id="UP000309340">
    <property type="component" value="Unassembled WGS sequence"/>
</dbReference>
<accession>A0A4U0WMB3</accession>
<evidence type="ECO:0000313" key="2">
    <source>
        <dbReference type="Proteomes" id="UP000309340"/>
    </source>
</evidence>